<dbReference type="PATRIC" id="fig|1088868.3.peg.422"/>
<evidence type="ECO:0000256" key="4">
    <source>
        <dbReference type="ARBA" id="ARBA00023163"/>
    </source>
</evidence>
<evidence type="ECO:0000256" key="2">
    <source>
        <dbReference type="ARBA" id="ARBA00023015"/>
    </source>
</evidence>
<dbReference type="GO" id="GO:0006351">
    <property type="term" value="P:DNA-templated transcription"/>
    <property type="evidence" value="ECO:0007669"/>
    <property type="project" value="TreeGrafter"/>
</dbReference>
<evidence type="ECO:0000256" key="1">
    <source>
        <dbReference type="ARBA" id="ARBA00009437"/>
    </source>
</evidence>
<accession>G6EYA1</accession>
<dbReference type="PANTHER" id="PTHR30537:SF35">
    <property type="entry name" value="TRANSCRIPTIONAL REGULATORY PROTEIN"/>
    <property type="match status" value="1"/>
</dbReference>
<dbReference type="InterPro" id="IPR005119">
    <property type="entry name" value="LysR_subst-bd"/>
</dbReference>
<keyword evidence="4" id="KW-0804">Transcription</keyword>
<dbReference type="Proteomes" id="UP000005939">
    <property type="component" value="Unassembled WGS sequence"/>
</dbReference>
<dbReference type="Pfam" id="PF03466">
    <property type="entry name" value="LysR_substrate"/>
    <property type="match status" value="1"/>
</dbReference>
<organism evidence="6 7">
    <name type="scientific">Commensalibacter intestini A911</name>
    <dbReference type="NCBI Taxonomy" id="1088868"/>
    <lineage>
        <taxon>Bacteria</taxon>
        <taxon>Pseudomonadati</taxon>
        <taxon>Pseudomonadota</taxon>
        <taxon>Alphaproteobacteria</taxon>
        <taxon>Acetobacterales</taxon>
        <taxon>Acetobacteraceae</taxon>
    </lineage>
</organism>
<dbReference type="SUPFAM" id="SSF46785">
    <property type="entry name" value="Winged helix' DNA-binding domain"/>
    <property type="match status" value="1"/>
</dbReference>
<name>G6EYA1_9PROT</name>
<evidence type="ECO:0000313" key="7">
    <source>
        <dbReference type="Proteomes" id="UP000005939"/>
    </source>
</evidence>
<dbReference type="Pfam" id="PF00126">
    <property type="entry name" value="HTH_1"/>
    <property type="match status" value="1"/>
</dbReference>
<dbReference type="STRING" id="1088868.CIN_04210"/>
<dbReference type="eggNOG" id="COG0583">
    <property type="taxonomic scope" value="Bacteria"/>
</dbReference>
<gene>
    <name evidence="6" type="ORF">CIN_04210</name>
</gene>
<dbReference type="PANTHER" id="PTHR30537">
    <property type="entry name" value="HTH-TYPE TRANSCRIPTIONAL REGULATOR"/>
    <property type="match status" value="1"/>
</dbReference>
<dbReference type="OrthoDB" id="9812435at2"/>
<dbReference type="InterPro" id="IPR036388">
    <property type="entry name" value="WH-like_DNA-bd_sf"/>
</dbReference>
<feature type="domain" description="HTH lysR-type" evidence="5">
    <location>
        <begin position="1"/>
        <end position="59"/>
    </location>
</feature>
<proteinExistence type="inferred from homology"/>
<comment type="similarity">
    <text evidence="1">Belongs to the LysR transcriptional regulatory family.</text>
</comment>
<evidence type="ECO:0000259" key="5">
    <source>
        <dbReference type="PROSITE" id="PS50931"/>
    </source>
</evidence>
<dbReference type="AlphaFoldDB" id="G6EYA1"/>
<dbReference type="InterPro" id="IPR036390">
    <property type="entry name" value="WH_DNA-bd_sf"/>
</dbReference>
<dbReference type="GO" id="GO:0003700">
    <property type="term" value="F:DNA-binding transcription factor activity"/>
    <property type="evidence" value="ECO:0007669"/>
    <property type="project" value="InterPro"/>
</dbReference>
<dbReference type="Gene3D" id="3.40.190.290">
    <property type="match status" value="1"/>
</dbReference>
<reference evidence="6 7" key="1">
    <citation type="submission" date="2011-10" db="EMBL/GenBank/DDBJ databases">
        <title>Genome Sequence of Commensalibacter intestini A911, isolated from Drosophila gut.</title>
        <authorList>
            <person name="Lee W.-J."/>
            <person name="Kim E.-K."/>
        </authorList>
    </citation>
    <scope>NUCLEOTIDE SEQUENCE [LARGE SCALE GENOMIC DNA]</scope>
    <source>
        <strain evidence="6 7">A911</strain>
    </source>
</reference>
<dbReference type="InterPro" id="IPR000847">
    <property type="entry name" value="LysR_HTH_N"/>
</dbReference>
<keyword evidence="2" id="KW-0805">Transcription regulation</keyword>
<dbReference type="InterPro" id="IPR058163">
    <property type="entry name" value="LysR-type_TF_proteobact-type"/>
</dbReference>
<dbReference type="PROSITE" id="PS50931">
    <property type="entry name" value="HTH_LYSR"/>
    <property type="match status" value="1"/>
</dbReference>
<protein>
    <submittedName>
        <fullName evidence="6">LysR protein</fullName>
    </submittedName>
</protein>
<dbReference type="RefSeq" id="WP_008853411.1">
    <property type="nucleotide sequence ID" value="NZ_AGFR01000003.1"/>
</dbReference>
<dbReference type="GO" id="GO:0043565">
    <property type="term" value="F:sequence-specific DNA binding"/>
    <property type="evidence" value="ECO:0007669"/>
    <property type="project" value="TreeGrafter"/>
</dbReference>
<evidence type="ECO:0000256" key="3">
    <source>
        <dbReference type="ARBA" id="ARBA00023125"/>
    </source>
</evidence>
<evidence type="ECO:0000313" key="6">
    <source>
        <dbReference type="EMBL" id="EHD14489.1"/>
    </source>
</evidence>
<keyword evidence="3" id="KW-0238">DNA-binding</keyword>
<comment type="caution">
    <text evidence="6">The sequence shown here is derived from an EMBL/GenBank/DDBJ whole genome shotgun (WGS) entry which is preliminary data.</text>
</comment>
<sequence length="303" mass="35039">MDKLIALKYFCIAAETLQFRETAIIMSVSPQVVTRIIAELERELGALLFLRNTRNMKLTEFGEHFLPKAQQYLLDGEMLFLSEKKEQNDLKGIVRISVFSLPKNDKILYDLLLKAAHYPKLKIEWRVNSTKLNIIENQIDIGLRVGFNPEPLIITQHICHVKDKLVISPILLQKLGAPKNLNDLQERFPTSSLINDNTGRPWGWPINNVLHIFPKNITFITDDQYSELSSALSGSTCALISDYLCSEYLKNGTLIELFPEIEKKNWPMYLYRPQRTMTSPHVIKVFNWLSEILLSYYPKQNDI</sequence>
<dbReference type="EMBL" id="AGFR01000003">
    <property type="protein sequence ID" value="EHD14489.1"/>
    <property type="molecule type" value="Genomic_DNA"/>
</dbReference>
<dbReference type="Gene3D" id="1.10.10.10">
    <property type="entry name" value="Winged helix-like DNA-binding domain superfamily/Winged helix DNA-binding domain"/>
    <property type="match status" value="1"/>
</dbReference>
<dbReference type="SUPFAM" id="SSF53850">
    <property type="entry name" value="Periplasmic binding protein-like II"/>
    <property type="match status" value="1"/>
</dbReference>